<dbReference type="EC" id="5.2.1.8" evidence="3"/>
<comment type="similarity">
    <text evidence="2">Belongs to the PpiC/parvulin rotamase family.</text>
</comment>
<reference evidence="11" key="1">
    <citation type="journal article" date="2019" name="Int. J. Syst. Evol. Microbiol.">
        <title>The Global Catalogue of Microorganisms (GCM) 10K type strain sequencing project: providing services to taxonomists for standard genome sequencing and annotation.</title>
        <authorList>
            <consortium name="The Broad Institute Genomics Platform"/>
            <consortium name="The Broad Institute Genome Sequencing Center for Infectious Disease"/>
            <person name="Wu L."/>
            <person name="Ma J."/>
        </authorList>
    </citation>
    <scope>NUCLEOTIDE SEQUENCE [LARGE SCALE GENOMIC DNA]</scope>
    <source>
        <strain evidence="11">CGMCC 1.8859</strain>
    </source>
</reference>
<sequence length="261" mass="28311">MRSTKLLVGALVGAVISASVMADASVATVNGVAIPQSKVDLIVKQLADRGQKDSPELRDRIKQQLVTNEVLYQDAVKKGVDKSADVQAQLDAAKQQIVVSTYVNNFVKANPVSDADVQKEYDRVIKANFAGKEYHARHILVKTEAEANDILAQLKKGKKFEDLAKAKSIDTQSGAQGGDLGWSSPNNFVPEFSAAMTKLTKGQISAAPVKTQFGYHIIKLDDVRDAKAPPLDQVKGEISQQLERAKVEKMISDLRAKATVQ</sequence>
<evidence type="ECO:0000256" key="2">
    <source>
        <dbReference type="ARBA" id="ARBA00007656"/>
    </source>
</evidence>
<name>A0ABQ2P7F3_9NEIS</name>
<gene>
    <name evidence="10" type="ORF">GCM10010970_11190</name>
</gene>
<dbReference type="Gene3D" id="1.10.8.1040">
    <property type="match status" value="1"/>
</dbReference>
<feature type="chain" id="PRO_5046341434" description="peptidylprolyl isomerase" evidence="8">
    <location>
        <begin position="23"/>
        <end position="261"/>
    </location>
</feature>
<dbReference type="PROSITE" id="PS50198">
    <property type="entry name" value="PPIC_PPIASE_2"/>
    <property type="match status" value="1"/>
</dbReference>
<evidence type="ECO:0000256" key="6">
    <source>
        <dbReference type="ARBA" id="ARBA00023235"/>
    </source>
</evidence>
<keyword evidence="5 7" id="KW-0697">Rotamase</keyword>
<dbReference type="GO" id="GO:0016853">
    <property type="term" value="F:isomerase activity"/>
    <property type="evidence" value="ECO:0007669"/>
    <property type="project" value="UniProtKB-KW"/>
</dbReference>
<evidence type="ECO:0000313" key="10">
    <source>
        <dbReference type="EMBL" id="GGP19555.1"/>
    </source>
</evidence>
<dbReference type="InterPro" id="IPR050245">
    <property type="entry name" value="PrsA_foldase"/>
</dbReference>
<evidence type="ECO:0000256" key="3">
    <source>
        <dbReference type="ARBA" id="ARBA00013194"/>
    </source>
</evidence>
<comment type="caution">
    <text evidence="10">The sequence shown here is derived from an EMBL/GenBank/DDBJ whole genome shotgun (WGS) entry which is preliminary data.</text>
</comment>
<keyword evidence="6 7" id="KW-0413">Isomerase</keyword>
<evidence type="ECO:0000256" key="8">
    <source>
        <dbReference type="SAM" id="SignalP"/>
    </source>
</evidence>
<dbReference type="SUPFAM" id="SSF54534">
    <property type="entry name" value="FKBP-like"/>
    <property type="match status" value="1"/>
</dbReference>
<dbReference type="Proteomes" id="UP000637267">
    <property type="component" value="Unassembled WGS sequence"/>
</dbReference>
<dbReference type="InterPro" id="IPR023058">
    <property type="entry name" value="PPIase_PpiC_CS"/>
</dbReference>
<dbReference type="InterPro" id="IPR000297">
    <property type="entry name" value="PPIase_PpiC"/>
</dbReference>
<accession>A0ABQ2P7F3</accession>
<dbReference type="InterPro" id="IPR046357">
    <property type="entry name" value="PPIase_dom_sf"/>
</dbReference>
<dbReference type="InterPro" id="IPR027304">
    <property type="entry name" value="Trigger_fact/SurA_dom_sf"/>
</dbReference>
<keyword evidence="11" id="KW-1185">Reference proteome</keyword>
<keyword evidence="4 8" id="KW-0732">Signal</keyword>
<dbReference type="RefSeq" id="WP_188703156.1">
    <property type="nucleotide sequence ID" value="NZ_BMLX01000001.1"/>
</dbReference>
<dbReference type="PROSITE" id="PS01096">
    <property type="entry name" value="PPIC_PPIASE_1"/>
    <property type="match status" value="1"/>
</dbReference>
<protein>
    <recommendedName>
        <fullName evidence="3">peptidylprolyl isomerase</fullName>
        <ecNumber evidence="3">5.2.1.8</ecNumber>
    </recommendedName>
</protein>
<organism evidence="10 11">
    <name type="scientific">Silvimonas iriomotensis</name>
    <dbReference type="NCBI Taxonomy" id="449662"/>
    <lineage>
        <taxon>Bacteria</taxon>
        <taxon>Pseudomonadati</taxon>
        <taxon>Pseudomonadota</taxon>
        <taxon>Betaproteobacteria</taxon>
        <taxon>Neisseriales</taxon>
        <taxon>Chitinibacteraceae</taxon>
        <taxon>Silvimonas</taxon>
    </lineage>
</organism>
<dbReference type="Gene3D" id="3.10.50.40">
    <property type="match status" value="1"/>
</dbReference>
<evidence type="ECO:0000256" key="7">
    <source>
        <dbReference type="PROSITE-ProRule" id="PRU00278"/>
    </source>
</evidence>
<dbReference type="PANTHER" id="PTHR47245">
    <property type="entry name" value="PEPTIDYLPROLYL ISOMERASE"/>
    <property type="match status" value="1"/>
</dbReference>
<evidence type="ECO:0000256" key="5">
    <source>
        <dbReference type="ARBA" id="ARBA00023110"/>
    </source>
</evidence>
<evidence type="ECO:0000259" key="9">
    <source>
        <dbReference type="PROSITE" id="PS50198"/>
    </source>
</evidence>
<feature type="signal peptide" evidence="8">
    <location>
        <begin position="1"/>
        <end position="22"/>
    </location>
</feature>
<dbReference type="Pfam" id="PF00639">
    <property type="entry name" value="Rotamase"/>
    <property type="match status" value="1"/>
</dbReference>
<dbReference type="PANTHER" id="PTHR47245:SF1">
    <property type="entry name" value="FOLDASE PROTEIN PRSA"/>
    <property type="match status" value="1"/>
</dbReference>
<proteinExistence type="inferred from homology"/>
<dbReference type="SUPFAM" id="SSF109998">
    <property type="entry name" value="Triger factor/SurA peptide-binding domain-like"/>
    <property type="match status" value="1"/>
</dbReference>
<dbReference type="EMBL" id="BMLX01000001">
    <property type="protein sequence ID" value="GGP19555.1"/>
    <property type="molecule type" value="Genomic_DNA"/>
</dbReference>
<comment type="catalytic activity">
    <reaction evidence="1">
        <text>[protein]-peptidylproline (omega=180) = [protein]-peptidylproline (omega=0)</text>
        <dbReference type="Rhea" id="RHEA:16237"/>
        <dbReference type="Rhea" id="RHEA-COMP:10747"/>
        <dbReference type="Rhea" id="RHEA-COMP:10748"/>
        <dbReference type="ChEBI" id="CHEBI:83833"/>
        <dbReference type="ChEBI" id="CHEBI:83834"/>
        <dbReference type="EC" id="5.2.1.8"/>
    </reaction>
</comment>
<evidence type="ECO:0000256" key="1">
    <source>
        <dbReference type="ARBA" id="ARBA00000971"/>
    </source>
</evidence>
<feature type="domain" description="PpiC" evidence="9">
    <location>
        <begin position="131"/>
        <end position="222"/>
    </location>
</feature>
<evidence type="ECO:0000313" key="11">
    <source>
        <dbReference type="Proteomes" id="UP000637267"/>
    </source>
</evidence>
<evidence type="ECO:0000256" key="4">
    <source>
        <dbReference type="ARBA" id="ARBA00022729"/>
    </source>
</evidence>